<keyword evidence="2" id="KW-1185">Reference proteome</keyword>
<reference evidence="1 2" key="1">
    <citation type="submission" date="2018-05" db="EMBL/GenBank/DDBJ databases">
        <authorList>
            <consortium name="IHU Genomes"/>
        </authorList>
    </citation>
    <scope>NUCLEOTIDE SEQUENCE [LARGE SCALE GENOMIC DNA]</scope>
    <source>
        <strain evidence="1 2">P7336</strain>
    </source>
</reference>
<name>A0A375YXQ6_MYCSH</name>
<dbReference type="AlphaFoldDB" id="A0A375YXQ6"/>
<dbReference type="RefSeq" id="WP_157123579.1">
    <property type="nucleotide sequence ID" value="NZ_JACKUN010000040.1"/>
</dbReference>
<accession>A0A375YXQ6</accession>
<gene>
    <name evidence="1" type="ORF">MSP7336_01911</name>
</gene>
<proteinExistence type="predicted"/>
<organism evidence="1 2">
    <name type="scientific">Mycobacterium shimoidei</name>
    <dbReference type="NCBI Taxonomy" id="29313"/>
    <lineage>
        <taxon>Bacteria</taxon>
        <taxon>Bacillati</taxon>
        <taxon>Actinomycetota</taxon>
        <taxon>Actinomycetes</taxon>
        <taxon>Mycobacteriales</taxon>
        <taxon>Mycobacteriaceae</taxon>
        <taxon>Mycobacterium</taxon>
    </lineage>
</organism>
<dbReference type="EMBL" id="UEGW01000001">
    <property type="protein sequence ID" value="SRX93668.1"/>
    <property type="molecule type" value="Genomic_DNA"/>
</dbReference>
<evidence type="ECO:0000313" key="2">
    <source>
        <dbReference type="Proteomes" id="UP000252015"/>
    </source>
</evidence>
<sequence>MPDSAHWAHSPEEIIRYAKDPETKIATITVDRKFPPEFRLSKSSREEDE</sequence>
<dbReference type="Proteomes" id="UP000252015">
    <property type="component" value="Unassembled WGS sequence"/>
</dbReference>
<protein>
    <submittedName>
        <fullName evidence="1">Uncharacterized protein</fullName>
    </submittedName>
</protein>
<evidence type="ECO:0000313" key="1">
    <source>
        <dbReference type="EMBL" id="SRX93668.1"/>
    </source>
</evidence>